<comment type="caution">
    <text evidence="1">The sequence shown here is derived from an EMBL/GenBank/DDBJ whole genome shotgun (WGS) entry which is preliminary data.</text>
</comment>
<name>A0A0F9QAG2_9ZZZZ</name>
<gene>
    <name evidence="1" type="ORF">LCGC14_0728350</name>
</gene>
<sequence>MQWRIVDGIHYYGCCGKREGELHSEYCEEERVRREKKEQLPVMNKEYIPPGDYKEVLSKSKQMDERMIVAGGMIDQLKERINRQTAEKKAAAQAMMDAMVAVEPVRKWRRLLRIEDITAESWAELKNSPPEWFVFSSPKDPCYGCMLKDEKGTPESTCRDCGNSEARASWQADPQVVKEDAFTGFRMAYPHPGIVKELKEEWRDVMAEAPVIPPDGLKLFEDLGYHRSIEDVEERIEAIIDEGTLTPLTDEDRELKRQPWVEDPMDYKQRYIEVD</sequence>
<accession>A0A0F9QAG2</accession>
<evidence type="ECO:0000313" key="1">
    <source>
        <dbReference type="EMBL" id="KKN40950.1"/>
    </source>
</evidence>
<organism evidence="1">
    <name type="scientific">marine sediment metagenome</name>
    <dbReference type="NCBI Taxonomy" id="412755"/>
    <lineage>
        <taxon>unclassified sequences</taxon>
        <taxon>metagenomes</taxon>
        <taxon>ecological metagenomes</taxon>
    </lineage>
</organism>
<dbReference type="AlphaFoldDB" id="A0A0F9QAG2"/>
<reference evidence="1" key="1">
    <citation type="journal article" date="2015" name="Nature">
        <title>Complex archaea that bridge the gap between prokaryotes and eukaryotes.</title>
        <authorList>
            <person name="Spang A."/>
            <person name="Saw J.H."/>
            <person name="Jorgensen S.L."/>
            <person name="Zaremba-Niedzwiedzka K."/>
            <person name="Martijn J."/>
            <person name="Lind A.E."/>
            <person name="van Eijk R."/>
            <person name="Schleper C."/>
            <person name="Guy L."/>
            <person name="Ettema T.J."/>
        </authorList>
    </citation>
    <scope>NUCLEOTIDE SEQUENCE</scope>
</reference>
<protein>
    <submittedName>
        <fullName evidence="1">Uncharacterized protein</fullName>
    </submittedName>
</protein>
<proteinExistence type="predicted"/>
<dbReference type="EMBL" id="LAZR01001677">
    <property type="protein sequence ID" value="KKN40950.1"/>
    <property type="molecule type" value="Genomic_DNA"/>
</dbReference>